<protein>
    <recommendedName>
        <fullName evidence="2">Major facilitator superfamily (MFS) profile domain-containing protein</fullName>
    </recommendedName>
</protein>
<feature type="transmembrane region" description="Helical" evidence="1">
    <location>
        <begin position="132"/>
        <end position="154"/>
    </location>
</feature>
<dbReference type="InterPro" id="IPR020846">
    <property type="entry name" value="MFS_dom"/>
</dbReference>
<dbReference type="InterPro" id="IPR011701">
    <property type="entry name" value="MFS"/>
</dbReference>
<evidence type="ECO:0000256" key="1">
    <source>
        <dbReference type="SAM" id="Phobius"/>
    </source>
</evidence>
<feature type="transmembrane region" description="Helical" evidence="1">
    <location>
        <begin position="224"/>
        <end position="242"/>
    </location>
</feature>
<proteinExistence type="predicted"/>
<dbReference type="GO" id="GO:0022857">
    <property type="term" value="F:transmembrane transporter activity"/>
    <property type="evidence" value="ECO:0007669"/>
    <property type="project" value="InterPro"/>
</dbReference>
<feature type="non-terminal residue" evidence="3">
    <location>
        <position position="328"/>
    </location>
</feature>
<dbReference type="InterPro" id="IPR036259">
    <property type="entry name" value="MFS_trans_sf"/>
</dbReference>
<sequence length="328" mass="34534">MRRLFARKISIVLPTMLAIQSFGTICSFAGAVVAVQAAADLGVKSTSIGIYTAVIYVTGMLSGLIAGSFLARYGVIRTCQVALFVGVLGLGLASALPFWPVAIGAAVLVGIGTGPLNPAGSRILARHTPPQWQPFVFSVKQTGTPLGGMLAGLLLPPLMMLYDWRIAVVAICALPLVTLFGLQLIRSDLDDDRDPAFRISFAGILTSLRLILTSKPLVTLATAGYLYTFAQMSILSFMVIYLQEANGLSAEFAGGIFAIIHGSAIPARIVWGAVAGRFLSSWVLLGLLGVMMSGSILAMSLFVPTWPFWLTALIAIMLGASTNGVLGL</sequence>
<dbReference type="PANTHER" id="PTHR23527:SF1">
    <property type="entry name" value="BLL3282 PROTEIN"/>
    <property type="match status" value="1"/>
</dbReference>
<evidence type="ECO:0000259" key="2">
    <source>
        <dbReference type="PROSITE" id="PS50850"/>
    </source>
</evidence>
<feature type="transmembrane region" description="Helical" evidence="1">
    <location>
        <begin position="282"/>
        <end position="302"/>
    </location>
</feature>
<feature type="domain" description="Major facilitator superfamily (MFS) profile" evidence="2">
    <location>
        <begin position="7"/>
        <end position="328"/>
    </location>
</feature>
<feature type="transmembrane region" description="Helical" evidence="1">
    <location>
        <begin position="47"/>
        <end position="71"/>
    </location>
</feature>
<accession>A0A382LSM8</accession>
<dbReference type="AlphaFoldDB" id="A0A382LSM8"/>
<dbReference type="PROSITE" id="PS50850">
    <property type="entry name" value="MFS"/>
    <property type="match status" value="1"/>
</dbReference>
<dbReference type="PANTHER" id="PTHR23527">
    <property type="entry name" value="BLL3282 PROTEIN"/>
    <property type="match status" value="1"/>
</dbReference>
<keyword evidence="1" id="KW-0812">Transmembrane</keyword>
<feature type="transmembrane region" description="Helical" evidence="1">
    <location>
        <begin position="248"/>
        <end position="270"/>
    </location>
</feature>
<reference evidence="3" key="1">
    <citation type="submission" date="2018-05" db="EMBL/GenBank/DDBJ databases">
        <authorList>
            <person name="Lanie J.A."/>
            <person name="Ng W.-L."/>
            <person name="Kazmierczak K.M."/>
            <person name="Andrzejewski T.M."/>
            <person name="Davidsen T.M."/>
            <person name="Wayne K.J."/>
            <person name="Tettelin H."/>
            <person name="Glass J.I."/>
            <person name="Rusch D."/>
            <person name="Podicherti R."/>
            <person name="Tsui H.-C.T."/>
            <person name="Winkler M.E."/>
        </authorList>
    </citation>
    <scope>NUCLEOTIDE SEQUENCE</scope>
</reference>
<dbReference type="Gene3D" id="1.20.1250.20">
    <property type="entry name" value="MFS general substrate transporter like domains"/>
    <property type="match status" value="2"/>
</dbReference>
<keyword evidence="1" id="KW-1133">Transmembrane helix</keyword>
<dbReference type="SUPFAM" id="SSF103473">
    <property type="entry name" value="MFS general substrate transporter"/>
    <property type="match status" value="1"/>
</dbReference>
<keyword evidence="1" id="KW-0472">Membrane</keyword>
<name>A0A382LSM8_9ZZZZ</name>
<evidence type="ECO:0000313" key="3">
    <source>
        <dbReference type="EMBL" id="SVC38765.1"/>
    </source>
</evidence>
<dbReference type="InterPro" id="IPR052952">
    <property type="entry name" value="MFS-Transporter"/>
</dbReference>
<dbReference type="Pfam" id="PF07690">
    <property type="entry name" value="MFS_1"/>
    <property type="match status" value="1"/>
</dbReference>
<dbReference type="EMBL" id="UINC01088489">
    <property type="protein sequence ID" value="SVC38765.1"/>
    <property type="molecule type" value="Genomic_DNA"/>
</dbReference>
<gene>
    <name evidence="3" type="ORF">METZ01_LOCUS291619</name>
</gene>
<feature type="transmembrane region" description="Helical" evidence="1">
    <location>
        <begin position="166"/>
        <end position="184"/>
    </location>
</feature>
<feature type="transmembrane region" description="Helical" evidence="1">
    <location>
        <begin position="308"/>
        <end position="326"/>
    </location>
</feature>
<feature type="transmembrane region" description="Helical" evidence="1">
    <location>
        <begin position="83"/>
        <end position="112"/>
    </location>
</feature>
<organism evidence="3">
    <name type="scientific">marine metagenome</name>
    <dbReference type="NCBI Taxonomy" id="408172"/>
    <lineage>
        <taxon>unclassified sequences</taxon>
        <taxon>metagenomes</taxon>
        <taxon>ecological metagenomes</taxon>
    </lineage>
</organism>
<feature type="transmembrane region" description="Helical" evidence="1">
    <location>
        <begin position="196"/>
        <end position="212"/>
    </location>
</feature>